<keyword evidence="2" id="KW-1185">Reference proteome</keyword>
<protein>
    <recommendedName>
        <fullName evidence="3">HTH arsR-type domain-containing protein</fullName>
    </recommendedName>
</protein>
<proteinExistence type="predicted"/>
<dbReference type="RefSeq" id="WP_322609464.1">
    <property type="nucleotide sequence ID" value="NZ_JARVCO010000012.1"/>
</dbReference>
<evidence type="ECO:0008006" key="3">
    <source>
        <dbReference type="Google" id="ProtNLM"/>
    </source>
</evidence>
<organism evidence="1 2">
    <name type="scientific">Pontiella agarivorans</name>
    <dbReference type="NCBI Taxonomy" id="3038953"/>
    <lineage>
        <taxon>Bacteria</taxon>
        <taxon>Pseudomonadati</taxon>
        <taxon>Kiritimatiellota</taxon>
        <taxon>Kiritimatiellia</taxon>
        <taxon>Kiritimatiellales</taxon>
        <taxon>Pontiellaceae</taxon>
        <taxon>Pontiella</taxon>
    </lineage>
</organism>
<reference evidence="1 2" key="1">
    <citation type="journal article" date="2024" name="Appl. Environ. Microbiol.">
        <title>Pontiella agarivorans sp. nov., a novel marine anaerobic bacterium capable of degrading macroalgal polysaccharides and fixing nitrogen.</title>
        <authorList>
            <person name="Liu N."/>
            <person name="Kivenson V."/>
            <person name="Peng X."/>
            <person name="Cui Z."/>
            <person name="Lankiewicz T.S."/>
            <person name="Gosselin K.M."/>
            <person name="English C.J."/>
            <person name="Blair E.M."/>
            <person name="O'Malley M.A."/>
            <person name="Valentine D.L."/>
        </authorList>
    </citation>
    <scope>NUCLEOTIDE SEQUENCE [LARGE SCALE GENOMIC DNA]</scope>
    <source>
        <strain evidence="1 2">NLcol2</strain>
    </source>
</reference>
<gene>
    <name evidence="1" type="ORF">P9H32_13705</name>
</gene>
<accession>A0ABU5MZN8</accession>
<comment type="caution">
    <text evidence="1">The sequence shown here is derived from an EMBL/GenBank/DDBJ whole genome shotgun (WGS) entry which is preliminary data.</text>
</comment>
<dbReference type="EMBL" id="JARVCO010000012">
    <property type="protein sequence ID" value="MDZ8119679.1"/>
    <property type="molecule type" value="Genomic_DNA"/>
</dbReference>
<evidence type="ECO:0000313" key="1">
    <source>
        <dbReference type="EMBL" id="MDZ8119679.1"/>
    </source>
</evidence>
<dbReference type="Proteomes" id="UP001290861">
    <property type="component" value="Unassembled WGS sequence"/>
</dbReference>
<evidence type="ECO:0000313" key="2">
    <source>
        <dbReference type="Proteomes" id="UP001290861"/>
    </source>
</evidence>
<name>A0ABU5MZN8_9BACT</name>
<sequence length="124" mass="13686">MITATPKGRFVYYTPIANPSVTGAAEILNALNMAISACMTDDEIIHYITAFTHQRRITIVGKLNTLSCDPETLAVRTGISLPALLRHIEKLQARDMVSPDKSRLELRIPNNLFGHALLDTALKN</sequence>